<evidence type="ECO:0000313" key="2">
    <source>
        <dbReference type="EMBL" id="CAH2249191.1"/>
    </source>
</evidence>
<dbReference type="AlphaFoldDB" id="A0AAD1RD55"/>
<sequence length="138" mass="15376">MAAATLTSWGMEAATGEQPLATACKPTWTRLPHTNCGPQTIAHSGSTSDNSTEGMLEQSPHLRTPEALSHMVTGSLIRDQQTWDINSSQHQKLVPITVDSPPAAPYRKHQRYLSKYGHPTRSAQRSAFPWWFNRLQHC</sequence>
<organism evidence="2 3">
    <name type="scientific">Pelobates cultripes</name>
    <name type="common">Western spadefoot toad</name>
    <dbReference type="NCBI Taxonomy" id="61616"/>
    <lineage>
        <taxon>Eukaryota</taxon>
        <taxon>Metazoa</taxon>
        <taxon>Chordata</taxon>
        <taxon>Craniata</taxon>
        <taxon>Vertebrata</taxon>
        <taxon>Euteleostomi</taxon>
        <taxon>Amphibia</taxon>
        <taxon>Batrachia</taxon>
        <taxon>Anura</taxon>
        <taxon>Pelobatoidea</taxon>
        <taxon>Pelobatidae</taxon>
        <taxon>Pelobates</taxon>
    </lineage>
</organism>
<dbReference type="EMBL" id="OW240913">
    <property type="protein sequence ID" value="CAH2249191.1"/>
    <property type="molecule type" value="Genomic_DNA"/>
</dbReference>
<gene>
    <name evidence="2" type="ORF">PECUL_23A039283</name>
</gene>
<feature type="region of interest" description="Disordered" evidence="1">
    <location>
        <begin position="36"/>
        <end position="59"/>
    </location>
</feature>
<reference evidence="2" key="1">
    <citation type="submission" date="2022-03" db="EMBL/GenBank/DDBJ databases">
        <authorList>
            <person name="Alioto T."/>
            <person name="Alioto T."/>
            <person name="Gomez Garrido J."/>
        </authorList>
    </citation>
    <scope>NUCLEOTIDE SEQUENCE</scope>
</reference>
<accession>A0AAD1RD55</accession>
<proteinExistence type="predicted"/>
<name>A0AAD1RD55_PELCU</name>
<keyword evidence="3" id="KW-1185">Reference proteome</keyword>
<dbReference type="Proteomes" id="UP001295444">
    <property type="component" value="Chromosome 02"/>
</dbReference>
<evidence type="ECO:0000256" key="1">
    <source>
        <dbReference type="SAM" id="MobiDB-lite"/>
    </source>
</evidence>
<feature type="compositionally biased region" description="Polar residues" evidence="1">
    <location>
        <begin position="36"/>
        <end position="53"/>
    </location>
</feature>
<evidence type="ECO:0000313" key="3">
    <source>
        <dbReference type="Proteomes" id="UP001295444"/>
    </source>
</evidence>
<protein>
    <submittedName>
        <fullName evidence="2">Uncharacterized protein</fullName>
    </submittedName>
</protein>